<evidence type="ECO:0000313" key="1">
    <source>
        <dbReference type="EMBL" id="KAK1146210.1"/>
    </source>
</evidence>
<gene>
    <name evidence="1" type="ORF">N8T08_003300</name>
</gene>
<sequence>MADSKIKQAPLADPALLRKIDELFACGVGEYIDLPQLVVVGDQSSGKSSVLEGLTGLPFPRDSGLCTRFATQIIFRRMKNLTTRRIIGSILPAPNSSAEHADKLREWSTTAGVLDPTDFSSTMHKVHEVMGISTPENRTNLTFSNDIFRLEIRGPKEDHLSVIDVPGIFMNTTFGKTTRKDMEQVRDMVFSYMKNPRSIMLTVVPANVDIATQQIIEMARQVDPDGDRTLGVLTKPDLVDSGAEQKVIDLVTGQDMILKHGWILVRNLSQRELSGKKVDRDAKEAEWGSKTPWNCIPADRFGVESLKARLREAVTDNARRAFPLVRTEILRRLKESKDELHRMGGERDTHDQQLNYLLNIVSRFQEITNQALNTHYGANEVFDQHPELRLATLVVTRSISFSDDLTKWGHQYQFKEENTDTVEDKCAEPFGDISQSQHSIETRKTPNVPALATIVPDSSLKQSPSNSDIHQWLNQMYAASRGFEIGTFNSRLLSTIMKKQSQKWGNFARGYVGDIIIYVDQFIRKALELACIDKRAFDQLWLILFNQVSEKYQSALKHLDILLEVELDGTLMTQNQHFNESLRKSREDQIHAQLKNKTFHINVGEEVVRLNDIQLRHSISNTEQTIRDIHDILQAYYHVAVRRFIDNTCMYAVDYYLIVGSDSPLKAFNSSFVSDLPQAKLQEIAGEAPSTQRKRLRLKRTIKNLEAGRLILL</sequence>
<evidence type="ECO:0000313" key="2">
    <source>
        <dbReference type="Proteomes" id="UP001177260"/>
    </source>
</evidence>
<reference evidence="1 2" key="1">
    <citation type="journal article" date="2023" name="ACS Omega">
        <title>Identification of the Neoaspergillic Acid Biosynthesis Gene Cluster by Establishing an In Vitro CRISPR-Ribonucleoprotein Genetic System in Aspergillus melleus.</title>
        <authorList>
            <person name="Yuan B."/>
            <person name="Grau M.F."/>
            <person name="Murata R.M."/>
            <person name="Torok T."/>
            <person name="Venkateswaran K."/>
            <person name="Stajich J.E."/>
            <person name="Wang C.C.C."/>
        </authorList>
    </citation>
    <scope>NUCLEOTIDE SEQUENCE [LARGE SCALE GENOMIC DNA]</scope>
    <source>
        <strain evidence="1 2">IMV 1140</strain>
    </source>
</reference>
<dbReference type="EMBL" id="JAOPJF010000019">
    <property type="protein sequence ID" value="KAK1146210.1"/>
    <property type="molecule type" value="Genomic_DNA"/>
</dbReference>
<proteinExistence type="predicted"/>
<organism evidence="1 2">
    <name type="scientific">Aspergillus melleus</name>
    <dbReference type="NCBI Taxonomy" id="138277"/>
    <lineage>
        <taxon>Eukaryota</taxon>
        <taxon>Fungi</taxon>
        <taxon>Dikarya</taxon>
        <taxon>Ascomycota</taxon>
        <taxon>Pezizomycotina</taxon>
        <taxon>Eurotiomycetes</taxon>
        <taxon>Eurotiomycetidae</taxon>
        <taxon>Eurotiales</taxon>
        <taxon>Aspergillaceae</taxon>
        <taxon>Aspergillus</taxon>
        <taxon>Aspergillus subgen. Circumdati</taxon>
    </lineage>
</organism>
<accession>A0ACC3B726</accession>
<comment type="caution">
    <text evidence="1">The sequence shown here is derived from an EMBL/GenBank/DDBJ whole genome shotgun (WGS) entry which is preliminary data.</text>
</comment>
<protein>
    <submittedName>
        <fullName evidence="1">Uncharacterized protein</fullName>
    </submittedName>
</protein>
<name>A0ACC3B726_9EURO</name>
<keyword evidence="2" id="KW-1185">Reference proteome</keyword>
<dbReference type="Proteomes" id="UP001177260">
    <property type="component" value="Unassembled WGS sequence"/>
</dbReference>